<dbReference type="Proteomes" id="UP001166293">
    <property type="component" value="Unassembled WGS sequence"/>
</dbReference>
<dbReference type="PROSITE" id="PS00018">
    <property type="entry name" value="EF_HAND_1"/>
    <property type="match status" value="2"/>
</dbReference>
<feature type="signal peptide" evidence="1">
    <location>
        <begin position="1"/>
        <end position="20"/>
    </location>
</feature>
<dbReference type="RefSeq" id="WP_217779312.1">
    <property type="nucleotide sequence ID" value="NZ_JAHRWL010000002.1"/>
</dbReference>
<accession>A0ABS6NAD7</accession>
<dbReference type="InterPro" id="IPR002048">
    <property type="entry name" value="EF_hand_dom"/>
</dbReference>
<sequence length="83" mass="8534">MKKPTFATLTFIASTLPVLAMGQAAEIDANGDGMLSLDEVQAVYPDVSSDLFLEMDGDADGLLNPDEVAAAQEAGLMPASSDG</sequence>
<feature type="domain" description="EF-hand" evidence="2">
    <location>
        <begin position="26"/>
        <end position="43"/>
    </location>
</feature>
<reference evidence="3" key="1">
    <citation type="submission" date="2021-06" db="EMBL/GenBank/DDBJ databases">
        <title>Thalassococcus sp. CAU 1522 isolated from sea sand, Republic of Korea.</title>
        <authorList>
            <person name="Kim W."/>
        </authorList>
    </citation>
    <scope>NUCLEOTIDE SEQUENCE</scope>
    <source>
        <strain evidence="3">CAU 1522</strain>
    </source>
</reference>
<keyword evidence="1" id="KW-0732">Signal</keyword>
<organism evidence="3 4">
    <name type="scientific">Thalassococcus arenae</name>
    <dbReference type="NCBI Taxonomy" id="2851652"/>
    <lineage>
        <taxon>Bacteria</taxon>
        <taxon>Pseudomonadati</taxon>
        <taxon>Pseudomonadota</taxon>
        <taxon>Alphaproteobacteria</taxon>
        <taxon>Rhodobacterales</taxon>
        <taxon>Roseobacteraceae</taxon>
        <taxon>Thalassococcus</taxon>
    </lineage>
</organism>
<proteinExistence type="predicted"/>
<evidence type="ECO:0000256" key="1">
    <source>
        <dbReference type="SAM" id="SignalP"/>
    </source>
</evidence>
<dbReference type="InterPro" id="IPR018247">
    <property type="entry name" value="EF_Hand_1_Ca_BS"/>
</dbReference>
<comment type="caution">
    <text evidence="3">The sequence shown here is derived from an EMBL/GenBank/DDBJ whole genome shotgun (WGS) entry which is preliminary data.</text>
</comment>
<dbReference type="Pfam" id="PF13202">
    <property type="entry name" value="EF-hand_5"/>
    <property type="match status" value="1"/>
</dbReference>
<keyword evidence="4" id="KW-1185">Reference proteome</keyword>
<evidence type="ECO:0000313" key="4">
    <source>
        <dbReference type="Proteomes" id="UP001166293"/>
    </source>
</evidence>
<evidence type="ECO:0000259" key="2">
    <source>
        <dbReference type="Pfam" id="PF13202"/>
    </source>
</evidence>
<evidence type="ECO:0000313" key="3">
    <source>
        <dbReference type="EMBL" id="MBV2360972.1"/>
    </source>
</evidence>
<feature type="chain" id="PRO_5047371440" description="EF-hand domain-containing protein" evidence="1">
    <location>
        <begin position="21"/>
        <end position="83"/>
    </location>
</feature>
<protein>
    <recommendedName>
        <fullName evidence="2">EF-hand domain-containing protein</fullName>
    </recommendedName>
</protein>
<gene>
    <name evidence="3" type="ORF">KUH32_14490</name>
</gene>
<dbReference type="EMBL" id="JAHRWL010000002">
    <property type="protein sequence ID" value="MBV2360972.1"/>
    <property type="molecule type" value="Genomic_DNA"/>
</dbReference>
<name>A0ABS6NAD7_9RHOB</name>